<dbReference type="InterPro" id="IPR027417">
    <property type="entry name" value="P-loop_NTPase"/>
</dbReference>
<dbReference type="AlphaFoldDB" id="Q1D8R3"/>
<dbReference type="NCBIfam" id="NF003745">
    <property type="entry name" value="PRK05342.1"/>
    <property type="match status" value="1"/>
</dbReference>
<feature type="domain" description="Clp ATPase C-terminal" evidence="5">
    <location>
        <begin position="300"/>
        <end position="391"/>
    </location>
</feature>
<keyword evidence="3" id="KW-0143">Chaperone</keyword>
<evidence type="ECO:0000313" key="7">
    <source>
        <dbReference type="Proteomes" id="UP000002402"/>
    </source>
</evidence>
<dbReference type="SUPFAM" id="SSF52540">
    <property type="entry name" value="P-loop containing nucleoside triphosphate hydrolases"/>
    <property type="match status" value="1"/>
</dbReference>
<dbReference type="EnsemblBacteria" id="ABF91981">
    <property type="protein sequence ID" value="ABF91981"/>
    <property type="gene ID" value="MXAN_2743"/>
</dbReference>
<dbReference type="InterPro" id="IPR050052">
    <property type="entry name" value="ATP-dep_Clp_protease_ClpX"/>
</dbReference>
<organism evidence="6 7">
    <name type="scientific">Myxococcus xanthus (strain DK1622)</name>
    <dbReference type="NCBI Taxonomy" id="246197"/>
    <lineage>
        <taxon>Bacteria</taxon>
        <taxon>Pseudomonadati</taxon>
        <taxon>Myxococcota</taxon>
        <taxon>Myxococcia</taxon>
        <taxon>Myxococcales</taxon>
        <taxon>Cystobacterineae</taxon>
        <taxon>Myxococcaceae</taxon>
        <taxon>Myxococcus</taxon>
    </lineage>
</organism>
<dbReference type="STRING" id="246197.MXAN_2743"/>
<dbReference type="InterPro" id="IPR019489">
    <property type="entry name" value="Clp_ATPase_C"/>
</dbReference>
<dbReference type="InterPro" id="IPR003959">
    <property type="entry name" value="ATPase_AAA_core"/>
</dbReference>
<keyword evidence="6" id="KW-0378">Hydrolase</keyword>
<keyword evidence="2 6" id="KW-0067">ATP-binding</keyword>
<feature type="domain" description="AAA+ ATPase" evidence="4">
    <location>
        <begin position="101"/>
        <end position="279"/>
    </location>
</feature>
<accession>Q1D8R3</accession>
<evidence type="ECO:0000256" key="1">
    <source>
        <dbReference type="ARBA" id="ARBA00022741"/>
    </source>
</evidence>
<evidence type="ECO:0000259" key="4">
    <source>
        <dbReference type="SMART" id="SM00382"/>
    </source>
</evidence>
<dbReference type="GO" id="GO:0051603">
    <property type="term" value="P:proteolysis involved in protein catabolic process"/>
    <property type="evidence" value="ECO:0007669"/>
    <property type="project" value="TreeGrafter"/>
</dbReference>
<keyword evidence="7" id="KW-1185">Reference proteome</keyword>
<dbReference type="EMBL" id="CP000113">
    <property type="protein sequence ID" value="ABF91981.1"/>
    <property type="molecule type" value="Genomic_DNA"/>
</dbReference>
<dbReference type="GO" id="GO:0016887">
    <property type="term" value="F:ATP hydrolysis activity"/>
    <property type="evidence" value="ECO:0007669"/>
    <property type="project" value="InterPro"/>
</dbReference>
<gene>
    <name evidence="6" type="ordered locus">MXAN_2743</name>
</gene>
<dbReference type="Proteomes" id="UP000002402">
    <property type="component" value="Chromosome"/>
</dbReference>
<dbReference type="SMART" id="SM00382">
    <property type="entry name" value="AAA"/>
    <property type="match status" value="1"/>
</dbReference>
<sequence length="399" mass="44725">MCGGQAGWRGGRPVLLLPRADPPFNSYPFPVSPEGRVETRGGYMESSARREEALLTPREIYERLDRFVIGQDGAKRAVAIAAHNHLKRLLARRLRRTSLIKKSNILLMGPTGSGKTHIARNLADILHVPFTTVDATEYTEAGYYGKDVEVMISDLLFKANHSVEDTQRGIIFIDEVDKIARRSQGARNGAGSRDIGGEGVQQSLLKLLEGREVYVPLNVTQAWNKSDFVQVDTRDILFICAGTFSDLHDDGDEGRRAMGFGAEDSAKRSQKRISTRQLTDFGMLAEFLGRLPVVVQLERLGEEDLMRVLTEPPDSIVREFRELLSMDDLEVDFADPGLREVVRYSVERGLGARGLRSVLEHVMADVMFEAPERRRRQVMVDAGFVRERLRGLDSTQLDV</sequence>
<keyword evidence="6" id="KW-0645">Protease</keyword>
<keyword evidence="1" id="KW-0547">Nucleotide-binding</keyword>
<dbReference type="PANTHER" id="PTHR48102:SF7">
    <property type="entry name" value="ATP-DEPENDENT CLP PROTEASE ATP-BINDING SUBUNIT CLPX-LIKE, MITOCHONDRIAL"/>
    <property type="match status" value="1"/>
</dbReference>
<dbReference type="GO" id="GO:0005524">
    <property type="term" value="F:ATP binding"/>
    <property type="evidence" value="ECO:0007669"/>
    <property type="project" value="UniProtKB-KW"/>
</dbReference>
<dbReference type="GO" id="GO:0008233">
    <property type="term" value="F:peptidase activity"/>
    <property type="evidence" value="ECO:0007669"/>
    <property type="project" value="UniProtKB-KW"/>
</dbReference>
<evidence type="ECO:0000259" key="5">
    <source>
        <dbReference type="SMART" id="SM01086"/>
    </source>
</evidence>
<dbReference type="PANTHER" id="PTHR48102">
    <property type="entry name" value="ATP-DEPENDENT CLP PROTEASE ATP-BINDING SUBUNIT CLPX-LIKE, MITOCHONDRIAL-RELATED"/>
    <property type="match status" value="1"/>
</dbReference>
<dbReference type="Pfam" id="PF07724">
    <property type="entry name" value="AAA_2"/>
    <property type="match status" value="1"/>
</dbReference>
<proteinExistence type="predicted"/>
<dbReference type="Gene3D" id="3.40.50.300">
    <property type="entry name" value="P-loop containing nucleotide triphosphate hydrolases"/>
    <property type="match status" value="1"/>
</dbReference>
<dbReference type="KEGG" id="mxa:MXAN_2743"/>
<evidence type="ECO:0000256" key="3">
    <source>
        <dbReference type="ARBA" id="ARBA00023186"/>
    </source>
</evidence>
<reference evidence="6 7" key="1">
    <citation type="journal article" date="2006" name="Proc. Natl. Acad. Sci. U.S.A.">
        <title>Evolution of sensory complexity recorded in a myxobacterial genome.</title>
        <authorList>
            <person name="Goldman B.S."/>
            <person name="Nierman W.C."/>
            <person name="Kaiser D."/>
            <person name="Slater S.C."/>
            <person name="Durkin A.S."/>
            <person name="Eisen J.A."/>
            <person name="Ronning C.M."/>
            <person name="Barbazuk W.B."/>
            <person name="Blanchard M."/>
            <person name="Field C."/>
            <person name="Halling C."/>
            <person name="Hinkle G."/>
            <person name="Iartchuk O."/>
            <person name="Kim H.S."/>
            <person name="Mackenzie C."/>
            <person name="Madupu R."/>
            <person name="Miller N."/>
            <person name="Shvartsbeyn A."/>
            <person name="Sullivan S.A."/>
            <person name="Vaudin M."/>
            <person name="Wiegand R."/>
            <person name="Kaplan H.B."/>
        </authorList>
    </citation>
    <scope>NUCLEOTIDE SEQUENCE [LARGE SCALE GENOMIC DNA]</scope>
    <source>
        <strain evidence="7">DK1622</strain>
    </source>
</reference>
<protein>
    <submittedName>
        <fullName evidence="6">ATP-dependent Clp protease, ATP-binding subunit ClpX</fullName>
    </submittedName>
</protein>
<dbReference type="InterPro" id="IPR003593">
    <property type="entry name" value="AAA+_ATPase"/>
</dbReference>
<evidence type="ECO:0000313" key="6">
    <source>
        <dbReference type="EMBL" id="ABF91981.1"/>
    </source>
</evidence>
<evidence type="ECO:0000256" key="2">
    <source>
        <dbReference type="ARBA" id="ARBA00022840"/>
    </source>
</evidence>
<dbReference type="HOGENOM" id="CLU_014218_8_2_7"/>
<name>Q1D8R3_MYXXD</name>
<dbReference type="SMART" id="SM01086">
    <property type="entry name" value="ClpB_D2-small"/>
    <property type="match status" value="1"/>
</dbReference>
<dbReference type="eggNOG" id="COG1219">
    <property type="taxonomic scope" value="Bacteria"/>
</dbReference>
<dbReference type="Gene3D" id="1.10.8.60">
    <property type="match status" value="1"/>
</dbReference>